<dbReference type="GO" id="GO:1990904">
    <property type="term" value="C:ribonucleoprotein complex"/>
    <property type="evidence" value="ECO:0007669"/>
    <property type="project" value="UniProtKB-ARBA"/>
</dbReference>
<dbReference type="Pfam" id="PF21010">
    <property type="entry name" value="HA2_C"/>
    <property type="match status" value="1"/>
</dbReference>
<evidence type="ECO:0000256" key="6">
    <source>
        <dbReference type="ARBA" id="ARBA00060772"/>
    </source>
</evidence>
<dbReference type="SMART" id="SM00847">
    <property type="entry name" value="HA2"/>
    <property type="match status" value="1"/>
</dbReference>
<evidence type="ECO:0000259" key="9">
    <source>
        <dbReference type="PROSITE" id="PS51194"/>
    </source>
</evidence>
<feature type="compositionally biased region" description="Gly residues" evidence="7">
    <location>
        <begin position="196"/>
        <end position="206"/>
    </location>
</feature>
<keyword evidence="1" id="KW-0547">Nucleotide-binding</keyword>
<dbReference type="GO" id="GO:0003723">
    <property type="term" value="F:RNA binding"/>
    <property type="evidence" value="ECO:0007669"/>
    <property type="project" value="UniProtKB-KW"/>
</dbReference>
<dbReference type="PANTHER" id="PTHR18934">
    <property type="entry name" value="ATP-DEPENDENT RNA HELICASE"/>
    <property type="match status" value="1"/>
</dbReference>
<dbReference type="InterPro" id="IPR001650">
    <property type="entry name" value="Helicase_C-like"/>
</dbReference>
<comment type="caution">
    <text evidence="10">The sequence shown here is derived from an EMBL/GenBank/DDBJ whole genome shotgun (WGS) entry which is preliminary data.</text>
</comment>
<dbReference type="SUPFAM" id="SSF52540">
    <property type="entry name" value="P-loop containing nucleoside triphosphate hydrolases"/>
    <property type="match status" value="1"/>
</dbReference>
<dbReference type="Gene3D" id="3.10.110.10">
    <property type="entry name" value="Ubiquitin Conjugating Enzyme"/>
    <property type="match status" value="1"/>
</dbReference>
<dbReference type="InterPro" id="IPR011709">
    <property type="entry name" value="DEAD-box_helicase_OB_fold"/>
</dbReference>
<dbReference type="GO" id="GO:0005524">
    <property type="term" value="F:ATP binding"/>
    <property type="evidence" value="ECO:0007669"/>
    <property type="project" value="UniProtKB-KW"/>
</dbReference>
<dbReference type="SMART" id="SM00487">
    <property type="entry name" value="DEXDc"/>
    <property type="match status" value="1"/>
</dbReference>
<dbReference type="PROSITE" id="PS00690">
    <property type="entry name" value="DEAH_ATP_HELICASE"/>
    <property type="match status" value="1"/>
</dbReference>
<keyword evidence="3 10" id="KW-0347">Helicase</keyword>
<feature type="region of interest" description="Disordered" evidence="7">
    <location>
        <begin position="176"/>
        <end position="220"/>
    </location>
</feature>
<evidence type="ECO:0000256" key="4">
    <source>
        <dbReference type="ARBA" id="ARBA00022840"/>
    </source>
</evidence>
<feature type="compositionally biased region" description="Basic and acidic residues" evidence="7">
    <location>
        <begin position="176"/>
        <end position="195"/>
    </location>
</feature>
<dbReference type="InterPro" id="IPR011545">
    <property type="entry name" value="DEAD/DEAH_box_helicase_dom"/>
</dbReference>
<keyword evidence="4" id="KW-0067">ATP-binding</keyword>
<dbReference type="InterPro" id="IPR059023">
    <property type="entry name" value="RNA_hel_CTD"/>
</dbReference>
<keyword evidence="2" id="KW-0378">Hydrolase</keyword>
<dbReference type="InterPro" id="IPR016135">
    <property type="entry name" value="UBQ-conjugating_enzyme/RWD"/>
</dbReference>
<dbReference type="PROSITE" id="PS51192">
    <property type="entry name" value="HELICASE_ATP_BIND_1"/>
    <property type="match status" value="1"/>
</dbReference>
<dbReference type="Proteomes" id="UP001164286">
    <property type="component" value="Unassembled WGS sequence"/>
</dbReference>
<evidence type="ECO:0000256" key="1">
    <source>
        <dbReference type="ARBA" id="ARBA00022741"/>
    </source>
</evidence>
<keyword evidence="5" id="KW-0694">RNA-binding</keyword>
<dbReference type="InterPro" id="IPR027417">
    <property type="entry name" value="P-loop_NTPase"/>
</dbReference>
<dbReference type="Gene3D" id="3.40.50.300">
    <property type="entry name" value="P-loop containing nucleotide triphosphate hydrolases"/>
    <property type="match status" value="2"/>
</dbReference>
<protein>
    <submittedName>
        <fullName evidence="10">ATP-dependent RNA helicase A</fullName>
    </submittedName>
</protein>
<dbReference type="Pfam" id="PF00270">
    <property type="entry name" value="DEAD"/>
    <property type="match status" value="1"/>
</dbReference>
<dbReference type="InterPro" id="IPR056328">
    <property type="entry name" value="DSRM_DHX29"/>
</dbReference>
<dbReference type="FunFam" id="3.40.50.300:FF:000526">
    <property type="entry name" value="DExH-box ATP-dependent RNA helicase DExH3"/>
    <property type="match status" value="1"/>
</dbReference>
<evidence type="ECO:0000259" key="8">
    <source>
        <dbReference type="PROSITE" id="PS51192"/>
    </source>
</evidence>
<feature type="domain" description="Helicase ATP-binding" evidence="8">
    <location>
        <begin position="634"/>
        <end position="805"/>
    </location>
</feature>
<dbReference type="Pfam" id="PF24385">
    <property type="entry name" value="DSRM_DHX29"/>
    <property type="match status" value="1"/>
</dbReference>
<dbReference type="Pfam" id="PF00271">
    <property type="entry name" value="Helicase_C"/>
    <property type="match status" value="1"/>
</dbReference>
<proteinExistence type="inferred from homology"/>
<keyword evidence="11" id="KW-1185">Reference proteome</keyword>
<reference evidence="10" key="1">
    <citation type="journal article" date="2022" name="G3 (Bethesda)">
        <title>High quality genome of the basidiomycete yeast Dioszegia hungarica PDD-24b-2 isolated from cloud water.</title>
        <authorList>
            <person name="Jarrige D."/>
            <person name="Haridas S."/>
            <person name="Bleykasten-Grosshans C."/>
            <person name="Joly M."/>
            <person name="Nadalig T."/>
            <person name="Sancelme M."/>
            <person name="Vuilleumier S."/>
            <person name="Grigoriev I.V."/>
            <person name="Amato P."/>
            <person name="Bringel F."/>
        </authorList>
    </citation>
    <scope>NUCLEOTIDE SEQUENCE</scope>
    <source>
        <strain evidence="10">PDD-24b-2</strain>
    </source>
</reference>
<evidence type="ECO:0000256" key="7">
    <source>
        <dbReference type="SAM" id="MobiDB-lite"/>
    </source>
</evidence>
<dbReference type="CDD" id="cd17917">
    <property type="entry name" value="DEXHc_RHA-like"/>
    <property type="match status" value="1"/>
</dbReference>
<dbReference type="SUPFAM" id="SSF54495">
    <property type="entry name" value="UBC-like"/>
    <property type="match status" value="1"/>
</dbReference>
<name>A0AA38HCD4_9TREE</name>
<dbReference type="InterPro" id="IPR014001">
    <property type="entry name" value="Helicase_ATP-bd"/>
</dbReference>
<dbReference type="PROSITE" id="PS51194">
    <property type="entry name" value="HELICASE_CTER"/>
    <property type="match status" value="1"/>
</dbReference>
<dbReference type="Gene3D" id="1.20.120.1080">
    <property type="match status" value="1"/>
</dbReference>
<dbReference type="SMART" id="SM00490">
    <property type="entry name" value="HELICc"/>
    <property type="match status" value="1"/>
</dbReference>
<comment type="similarity">
    <text evidence="6">Belongs to the DExH box helicase family.</text>
</comment>
<evidence type="ECO:0000256" key="5">
    <source>
        <dbReference type="ARBA" id="ARBA00022884"/>
    </source>
</evidence>
<evidence type="ECO:0000313" key="11">
    <source>
        <dbReference type="Proteomes" id="UP001164286"/>
    </source>
</evidence>
<feature type="region of interest" description="Disordered" evidence="7">
    <location>
        <begin position="1"/>
        <end position="46"/>
    </location>
</feature>
<sequence>MAPKRRPVNVVRSGNAGNSSKPVKPPVVDPDKPIEPPRPPPLFPAGYKPPVVQLNERCQKAGWERPIVDARPNPRSDPQTWTGSCTLRKRISKNVYNLEEVRMVPMPPVQVEAESAALAKHWVATYVLFRLFSNFPLAMSLPPSIRPYWSQLQAEKASAPEHRAWEWAEDPFKAKKEVEGRQERRKEKEAVKNGDGDAGGAGGGGRPAAIADGGRGGVQWSRAPEVKMSGALREMVENTVRKMMQQYPEAVMDANRSATPSGSSTPALNLPEIENQLTTLGFRPAHIRSCMTAMSSAYARLHSSSSSLNDPLVLSLSFLSPLEAGIEWLLLHLPEDDLPPRYRPTSSSSDFVTGASAKSGGKDGLVKGWLADKMVKKAGFPRKAVDAVLDGHSEQGAVLDELGRRLCGFEPTPDVWAGDEADTATRDAAREEELLALEAVLGDRFVKHSDTEYSIQLESHTSRDIIHLNFIFDPTSPYPSSQYPESPPPFFISSETIPSYMRLYLHRSLLEQFRDPERYDLRGVLEGGAGGAVLSMVEHLETVLPKVLENPPDVGKVTEHLVPKVEEVKRELSGEVRRKVQKRSNGTAKRKVYSPEEHEGVKRRRDDSFARPAYAKMLADRAKLPAWKERDNIVQALEKSRVLVVVGETGCGKSTQLPQFLLDHEISASRGASANIIVTQPRRVAAMGVAARVAQERLEDVDKNPETVGYAIRGERRAGRDTKLLFCTTGVILRRLGSGDPDLESVSHVIVDEAHERGVDTDLLICLLRDLLERNKTIKVILMSATINEKIFIDYFGGCPALTIPGFTHPVQDHYLEDVIPLIRFQPQASRFGPRQTEDQKAAIRADFAKLNLDPASQNALEILQASDRIDYALVAVVVKHIVAQAASDPNGAILIFMPGVMEIRQCVQELQSTSLGSVEIMALHANLSSAEQRKVFLSTAPRRKIVVATNVAETSVTIPDVVYVVDGGRVKETQYDADSGLQRLVEAWTSRASARQRRGRAGRTQPGQCYKLYTRRTESNSMPKFPVPEILRTPLEQLFLQVKAMDEDTDVRAFLSKAIDPPKFEAMDIAWQTLLDLGIVEGEDQKSRLTALGRHISMIPVDIRLAKMLVLGALFRCLDPILTIAALLSAKPLFTSPMDKREESKKARESFSRSRSDLLTDVAAFDACNEMRGKGGSHGAVRQFCESNFISSTTIRDVTSLRQDFLSALSSIGFLASTSHAALARFNTNSTNDNLIKAIIVGGLYPRVARIALPNAQFERIQAGAVQKDHAAKEVKFFDQAGRVFLHPSSVLFAETGLKSGFVTYFSKAETSKVFLRDSTEVPLFALLLFGGPITVQHFVGGVMLGKDGFIKLRANTRIAVLCSQLRRLLDAQLAEKIESPEGMDLEGHDEVVQAMMALLARDGLSL</sequence>
<evidence type="ECO:0000313" key="10">
    <source>
        <dbReference type="EMBL" id="KAI9638020.1"/>
    </source>
</evidence>
<feature type="region of interest" description="Disordered" evidence="7">
    <location>
        <begin position="576"/>
        <end position="605"/>
    </location>
</feature>
<dbReference type="InterPro" id="IPR002464">
    <property type="entry name" value="DNA/RNA_helicase_DEAH_CS"/>
</dbReference>
<dbReference type="RefSeq" id="XP_052947797.1">
    <property type="nucleotide sequence ID" value="XM_053089326.1"/>
</dbReference>
<dbReference type="Pfam" id="PF26026">
    <property type="entry name" value="RNA_hel_CTD"/>
    <property type="match status" value="1"/>
</dbReference>
<dbReference type="PANTHER" id="PTHR18934:SF267">
    <property type="entry name" value="ATP-DEPENDENT RNA HELICASE YLR419W-RELATED"/>
    <property type="match status" value="1"/>
</dbReference>
<dbReference type="EMBL" id="JAKWFO010000003">
    <property type="protein sequence ID" value="KAI9638020.1"/>
    <property type="molecule type" value="Genomic_DNA"/>
</dbReference>
<evidence type="ECO:0000256" key="3">
    <source>
        <dbReference type="ARBA" id="ARBA00022806"/>
    </source>
</evidence>
<accession>A0AA38HCD4</accession>
<dbReference type="Pfam" id="PF07717">
    <property type="entry name" value="OB_NTP_bind"/>
    <property type="match status" value="1"/>
</dbReference>
<evidence type="ECO:0000256" key="2">
    <source>
        <dbReference type="ARBA" id="ARBA00022801"/>
    </source>
</evidence>
<dbReference type="CDD" id="cd23827">
    <property type="entry name" value="RWD_YLR419W-like"/>
    <property type="match status" value="1"/>
</dbReference>
<dbReference type="GeneID" id="77728531"/>
<dbReference type="GO" id="GO:0016787">
    <property type="term" value="F:hydrolase activity"/>
    <property type="evidence" value="ECO:0007669"/>
    <property type="project" value="UniProtKB-KW"/>
</dbReference>
<dbReference type="InterPro" id="IPR006575">
    <property type="entry name" value="RWD_dom"/>
</dbReference>
<dbReference type="GO" id="GO:0004386">
    <property type="term" value="F:helicase activity"/>
    <property type="evidence" value="ECO:0007669"/>
    <property type="project" value="UniProtKB-KW"/>
</dbReference>
<organism evidence="10 11">
    <name type="scientific">Dioszegia hungarica</name>
    <dbReference type="NCBI Taxonomy" id="4972"/>
    <lineage>
        <taxon>Eukaryota</taxon>
        <taxon>Fungi</taxon>
        <taxon>Dikarya</taxon>
        <taxon>Basidiomycota</taxon>
        <taxon>Agaricomycotina</taxon>
        <taxon>Tremellomycetes</taxon>
        <taxon>Tremellales</taxon>
        <taxon>Bulleribasidiaceae</taxon>
        <taxon>Dioszegia</taxon>
    </lineage>
</organism>
<dbReference type="FunFam" id="1.20.120.1080:FF:000002">
    <property type="entry name" value="Putative ATP-dependent RNA helicase DHX36"/>
    <property type="match status" value="1"/>
</dbReference>
<feature type="compositionally biased region" description="Basic and acidic residues" evidence="7">
    <location>
        <begin position="593"/>
        <end position="605"/>
    </location>
</feature>
<feature type="domain" description="Helicase C-terminal" evidence="9">
    <location>
        <begin position="878"/>
        <end position="1047"/>
    </location>
</feature>
<gene>
    <name evidence="10" type="ORF">MKK02DRAFT_36001</name>
</gene>
<dbReference type="CDD" id="cd18791">
    <property type="entry name" value="SF2_C_RHA"/>
    <property type="match status" value="1"/>
</dbReference>
<dbReference type="InterPro" id="IPR007502">
    <property type="entry name" value="Helicase-assoc_dom"/>
</dbReference>
<dbReference type="Pfam" id="PF05773">
    <property type="entry name" value="RWD"/>
    <property type="match status" value="1"/>
</dbReference>